<keyword evidence="6" id="KW-0804">Transcription</keyword>
<gene>
    <name evidence="11" type="ORF">M0R45_024344</name>
</gene>
<organism evidence="11 12">
    <name type="scientific">Rubus argutus</name>
    <name type="common">Southern blackberry</name>
    <dbReference type="NCBI Taxonomy" id="59490"/>
    <lineage>
        <taxon>Eukaryota</taxon>
        <taxon>Viridiplantae</taxon>
        <taxon>Streptophyta</taxon>
        <taxon>Embryophyta</taxon>
        <taxon>Tracheophyta</taxon>
        <taxon>Spermatophyta</taxon>
        <taxon>Magnoliopsida</taxon>
        <taxon>eudicotyledons</taxon>
        <taxon>Gunneridae</taxon>
        <taxon>Pentapetalae</taxon>
        <taxon>rosids</taxon>
        <taxon>fabids</taxon>
        <taxon>Rosales</taxon>
        <taxon>Rosaceae</taxon>
        <taxon>Rosoideae</taxon>
        <taxon>Rosoideae incertae sedis</taxon>
        <taxon>Rubus</taxon>
    </lineage>
</organism>
<evidence type="ECO:0000313" key="11">
    <source>
        <dbReference type="EMBL" id="KAK9927144.1"/>
    </source>
</evidence>
<keyword evidence="7 8" id="KW-0539">Nucleus</keyword>
<dbReference type="InterPro" id="IPR006563">
    <property type="entry name" value="POX_dom"/>
</dbReference>
<proteinExistence type="inferred from homology"/>
<feature type="DNA-binding region" description="Homeobox" evidence="8">
    <location>
        <begin position="406"/>
        <end position="468"/>
    </location>
</feature>
<dbReference type="Proteomes" id="UP001457282">
    <property type="component" value="Unassembled WGS sequence"/>
</dbReference>
<dbReference type="EMBL" id="JBEDUW010000005">
    <property type="protein sequence ID" value="KAK9927144.1"/>
    <property type="molecule type" value="Genomic_DNA"/>
</dbReference>
<dbReference type="GO" id="GO:0003677">
    <property type="term" value="F:DNA binding"/>
    <property type="evidence" value="ECO:0007669"/>
    <property type="project" value="UniProtKB-UniRule"/>
</dbReference>
<dbReference type="Pfam" id="PF07526">
    <property type="entry name" value="POX"/>
    <property type="match status" value="1"/>
</dbReference>
<evidence type="ECO:0000256" key="7">
    <source>
        <dbReference type="ARBA" id="ARBA00023242"/>
    </source>
</evidence>
<feature type="compositionally biased region" description="Polar residues" evidence="9">
    <location>
        <begin position="484"/>
        <end position="493"/>
    </location>
</feature>
<dbReference type="SMART" id="SM00574">
    <property type="entry name" value="POX"/>
    <property type="match status" value="1"/>
</dbReference>
<comment type="similarity">
    <text evidence="2">Belongs to the TALE/BELL homeobox family.</text>
</comment>
<feature type="region of interest" description="Disordered" evidence="9">
    <location>
        <begin position="252"/>
        <end position="278"/>
    </location>
</feature>
<evidence type="ECO:0000256" key="8">
    <source>
        <dbReference type="PROSITE-ProRule" id="PRU00108"/>
    </source>
</evidence>
<evidence type="ECO:0000256" key="4">
    <source>
        <dbReference type="ARBA" id="ARBA00023125"/>
    </source>
</evidence>
<feature type="region of interest" description="Disordered" evidence="9">
    <location>
        <begin position="480"/>
        <end position="517"/>
    </location>
</feature>
<sequence length="676" mass="75457">MARELCSEDHKSSVGFCYSDVSSANPTLHHQAQFTNQIQGFDQSSPAEIFNLTTGMEMIGFSKGAFFPKHGPSSSKSADHFYHPQHQQEYNTTGMSETSSENQNLMESAGAWHQENNNSRFLVDDSSLRCVFPCEGNERPSQGLSLSLSSTNPSSIGLQSFELRQTNHHQDIGGIFGKSTSTMQDHNQTTHMILQDGYLGKSSNLHHQSLLHDNQAAAAGLFQLRNSKYLSPAQELLNEFCSLGTKQIDPLGVPKLKSNKNKQWEEDNNNGSTSSSSKKQSSLCSLEFVELQKRKTRLLQMLEEVERRYKHYCDQMKAVVSTFETVAGTGAATVYSKLASKAMSRHFRSLKDGIVAQIQATRKAMGEKDPVAPGASRGETPRLRILDQTLRQQRAFQQMNMMESHPWRPQRGLPERSVSVLRAWLFEHFLHPYPSDVDKHILARQTGLSRSQVSNWFINARVRLWKPMVEEMYMEETKDHENNHNNMSSSDGVTTDHLGDPSTHMTRPEDQKPTQDQLQLVRIDSECLSSIITNNPGEKSSGHDSRSSKTTLQMHPQHNFGRVTDAFGSSMELDFSTYNHHHNSGGPVSYGNENPNQNFNGGGHGVSLTLGLNQHGGTNGVSLAFSPASQSSLFYPRDHIEECQPVQYSSLLDGEGQNNLPYRNLMGAQLLHDLAG</sequence>
<evidence type="ECO:0000259" key="10">
    <source>
        <dbReference type="PROSITE" id="PS50071"/>
    </source>
</evidence>
<evidence type="ECO:0000256" key="1">
    <source>
        <dbReference type="ARBA" id="ARBA00004123"/>
    </source>
</evidence>
<reference evidence="11 12" key="1">
    <citation type="journal article" date="2023" name="G3 (Bethesda)">
        <title>A chromosome-length genome assembly and annotation of blackberry (Rubus argutus, cv. 'Hillquist').</title>
        <authorList>
            <person name="Bruna T."/>
            <person name="Aryal R."/>
            <person name="Dudchenko O."/>
            <person name="Sargent D.J."/>
            <person name="Mead D."/>
            <person name="Buti M."/>
            <person name="Cavallini A."/>
            <person name="Hytonen T."/>
            <person name="Andres J."/>
            <person name="Pham M."/>
            <person name="Weisz D."/>
            <person name="Mascagni F."/>
            <person name="Usai G."/>
            <person name="Natali L."/>
            <person name="Bassil N."/>
            <person name="Fernandez G.E."/>
            <person name="Lomsadze A."/>
            <person name="Armour M."/>
            <person name="Olukolu B."/>
            <person name="Poorten T."/>
            <person name="Britton C."/>
            <person name="Davik J."/>
            <person name="Ashrafi H."/>
            <person name="Aiden E.L."/>
            <person name="Borodovsky M."/>
            <person name="Worthington M."/>
        </authorList>
    </citation>
    <scope>NUCLEOTIDE SEQUENCE [LARGE SCALE GENOMIC DNA]</scope>
    <source>
        <strain evidence="11">PI 553951</strain>
    </source>
</reference>
<dbReference type="Pfam" id="PF05920">
    <property type="entry name" value="Homeobox_KN"/>
    <property type="match status" value="1"/>
</dbReference>
<evidence type="ECO:0000313" key="12">
    <source>
        <dbReference type="Proteomes" id="UP001457282"/>
    </source>
</evidence>
<evidence type="ECO:0000256" key="3">
    <source>
        <dbReference type="ARBA" id="ARBA00023015"/>
    </source>
</evidence>
<feature type="domain" description="Homeobox" evidence="10">
    <location>
        <begin position="404"/>
        <end position="467"/>
    </location>
</feature>
<dbReference type="PROSITE" id="PS50071">
    <property type="entry name" value="HOMEOBOX_2"/>
    <property type="match status" value="1"/>
</dbReference>
<dbReference type="GO" id="GO:0005634">
    <property type="term" value="C:nucleus"/>
    <property type="evidence" value="ECO:0007669"/>
    <property type="project" value="UniProtKB-SubCell"/>
</dbReference>
<dbReference type="InterPro" id="IPR050224">
    <property type="entry name" value="TALE_homeobox"/>
</dbReference>
<comment type="caution">
    <text evidence="11">The sequence shown here is derived from an EMBL/GenBank/DDBJ whole genome shotgun (WGS) entry which is preliminary data.</text>
</comment>
<evidence type="ECO:0000256" key="2">
    <source>
        <dbReference type="ARBA" id="ARBA00006454"/>
    </source>
</evidence>
<dbReference type="SMART" id="SM00389">
    <property type="entry name" value="HOX"/>
    <property type="match status" value="1"/>
</dbReference>
<dbReference type="GO" id="GO:0006355">
    <property type="term" value="P:regulation of DNA-templated transcription"/>
    <property type="evidence" value="ECO:0007669"/>
    <property type="project" value="InterPro"/>
</dbReference>
<dbReference type="AlphaFoldDB" id="A0AAW1WQP9"/>
<protein>
    <recommendedName>
        <fullName evidence="10">Homeobox domain-containing protein</fullName>
    </recommendedName>
</protein>
<dbReference type="InterPro" id="IPR009057">
    <property type="entry name" value="Homeodomain-like_sf"/>
</dbReference>
<dbReference type="InterPro" id="IPR008422">
    <property type="entry name" value="KN_HD"/>
</dbReference>
<evidence type="ECO:0000256" key="9">
    <source>
        <dbReference type="SAM" id="MobiDB-lite"/>
    </source>
</evidence>
<keyword evidence="5 8" id="KW-0371">Homeobox</keyword>
<feature type="region of interest" description="Disordered" evidence="9">
    <location>
        <begin position="531"/>
        <end position="553"/>
    </location>
</feature>
<evidence type="ECO:0000256" key="6">
    <source>
        <dbReference type="ARBA" id="ARBA00023163"/>
    </source>
</evidence>
<name>A0AAW1WQP9_RUBAR</name>
<dbReference type="Gene3D" id="1.10.10.60">
    <property type="entry name" value="Homeodomain-like"/>
    <property type="match status" value="1"/>
</dbReference>
<accession>A0AAW1WQP9</accession>
<comment type="subcellular location">
    <subcellularLocation>
        <location evidence="1 8">Nucleus</location>
    </subcellularLocation>
</comment>
<dbReference type="PANTHER" id="PTHR11850">
    <property type="entry name" value="HOMEOBOX PROTEIN TRANSCRIPTION FACTORS"/>
    <property type="match status" value="1"/>
</dbReference>
<dbReference type="CDD" id="cd00086">
    <property type="entry name" value="homeodomain"/>
    <property type="match status" value="1"/>
</dbReference>
<keyword evidence="12" id="KW-1185">Reference proteome</keyword>
<dbReference type="FunFam" id="1.10.10.60:FF:000083">
    <property type="entry name" value="BEL1-like homeodomain protein 4"/>
    <property type="match status" value="1"/>
</dbReference>
<dbReference type="InterPro" id="IPR001356">
    <property type="entry name" value="HD"/>
</dbReference>
<evidence type="ECO:0000256" key="5">
    <source>
        <dbReference type="ARBA" id="ARBA00023155"/>
    </source>
</evidence>
<keyword evidence="3" id="KW-0805">Transcription regulation</keyword>
<dbReference type="SUPFAM" id="SSF46689">
    <property type="entry name" value="Homeodomain-like"/>
    <property type="match status" value="1"/>
</dbReference>
<keyword evidence="4 8" id="KW-0238">DNA-binding</keyword>